<evidence type="ECO:0000313" key="2">
    <source>
        <dbReference type="EMBL" id="SCZ14479.1"/>
    </source>
</evidence>
<dbReference type="EMBL" id="FMVJ01000027">
    <property type="protein sequence ID" value="SCZ14479.1"/>
    <property type="molecule type" value="Genomic_DNA"/>
</dbReference>
<keyword evidence="3" id="KW-1185">Reference proteome</keyword>
<dbReference type="PANTHER" id="PTHR46401">
    <property type="entry name" value="GLYCOSYLTRANSFERASE WBBK-RELATED"/>
    <property type="match status" value="1"/>
</dbReference>
<evidence type="ECO:0000256" key="1">
    <source>
        <dbReference type="ARBA" id="ARBA00022679"/>
    </source>
</evidence>
<evidence type="ECO:0000313" key="3">
    <source>
        <dbReference type="Proteomes" id="UP000199569"/>
    </source>
</evidence>
<dbReference type="Gene3D" id="3.40.50.2000">
    <property type="entry name" value="Glycogen Phosphorylase B"/>
    <property type="match status" value="1"/>
</dbReference>
<keyword evidence="1 2" id="KW-0808">Transferase</keyword>
<dbReference type="SUPFAM" id="SSF53756">
    <property type="entry name" value="UDP-Glycosyltransferase/glycogen phosphorylase"/>
    <property type="match status" value="1"/>
</dbReference>
<protein>
    <submittedName>
        <fullName evidence="2">Glycosyltransferase involved in cell wall bisynthesis</fullName>
    </submittedName>
</protein>
<dbReference type="GO" id="GO:0016757">
    <property type="term" value="F:glycosyltransferase activity"/>
    <property type="evidence" value="ECO:0007669"/>
    <property type="project" value="TreeGrafter"/>
</dbReference>
<dbReference type="PANTHER" id="PTHR46401:SF2">
    <property type="entry name" value="GLYCOSYLTRANSFERASE WBBK-RELATED"/>
    <property type="match status" value="1"/>
</dbReference>
<proteinExistence type="predicted"/>
<sequence length="421" mass="47525">MKIAIILPSAFQGGVLRSVLNVTRMLILGARAAGATLEVSFGHPEGMRFDYNTLDALKNLGVVIRPFRRQLIEHSKLDAYYNSFIPINGRPGSDRYIVFNDGVSNFEEVDLLLIASDHIEADIPPHQKYGMLLYDYVQRYHPHIYNEDQWSKFPIRARVTSKADFVLTTTQQTRRDAISYAGVDPNRAFVLPIEFDAPATLKDRSGSSPADIHSGAEPAARHILWPTIVSAHENHSFILDGLEHFLQKNSLKVKVTGFHTGSFDPKNKKPVLQAPHIEQVRSRIKRSSVLQRCLSFEDYVEDHEFWDLMENALCVLHSSTGDNGSYTILEGAWLGTPTLSSRYPAMEEVAQAFDLRPTWFSLEDPSSLSRALDHVFDNFADLRSSLPSRDALSRNRYDNLATKYWREFSSIVKAALQGTAQ</sequence>
<accession>A0A1G5LQP5</accession>
<name>A0A1G5LQP5_9HYPH</name>
<organism evidence="2 3">
    <name type="scientific">Microvirga guangxiensis</name>
    <dbReference type="NCBI Taxonomy" id="549386"/>
    <lineage>
        <taxon>Bacteria</taxon>
        <taxon>Pseudomonadati</taxon>
        <taxon>Pseudomonadota</taxon>
        <taxon>Alphaproteobacteria</taxon>
        <taxon>Hyphomicrobiales</taxon>
        <taxon>Methylobacteriaceae</taxon>
        <taxon>Microvirga</taxon>
    </lineage>
</organism>
<dbReference type="STRING" id="549386.SAMN02927923_04554"/>
<gene>
    <name evidence="2" type="ORF">SAMN02927923_04554</name>
</gene>
<dbReference type="Proteomes" id="UP000199569">
    <property type="component" value="Unassembled WGS sequence"/>
</dbReference>
<dbReference type="AlphaFoldDB" id="A0A1G5LQP5"/>
<reference evidence="2 3" key="1">
    <citation type="submission" date="2016-10" db="EMBL/GenBank/DDBJ databases">
        <authorList>
            <person name="de Groot N.N."/>
        </authorList>
    </citation>
    <scope>NUCLEOTIDE SEQUENCE [LARGE SCALE GENOMIC DNA]</scope>
    <source>
        <strain evidence="2 3">CGMCC 1.7666</strain>
    </source>
</reference>